<dbReference type="GO" id="GO:0003700">
    <property type="term" value="F:DNA-binding transcription factor activity"/>
    <property type="evidence" value="ECO:0007669"/>
    <property type="project" value="InterPro"/>
</dbReference>
<dbReference type="PANTHER" id="PTHR46011:SF6">
    <property type="entry name" value="HIGH ZINC ACTIVATED NUCLEAR RECEPTOR PROTEIN"/>
    <property type="match status" value="1"/>
</dbReference>
<dbReference type="PRINTS" id="PR00047">
    <property type="entry name" value="STROIDFINGER"/>
</dbReference>
<keyword evidence="2" id="KW-0863">Zinc-finger</keyword>
<evidence type="ECO:0000259" key="9">
    <source>
        <dbReference type="PROSITE" id="PS51030"/>
    </source>
</evidence>
<evidence type="ECO:0000256" key="7">
    <source>
        <dbReference type="ARBA" id="ARBA00023170"/>
    </source>
</evidence>
<feature type="non-terminal residue" evidence="10">
    <location>
        <position position="164"/>
    </location>
</feature>
<evidence type="ECO:0000313" key="11">
    <source>
        <dbReference type="Proteomes" id="UP001328107"/>
    </source>
</evidence>
<dbReference type="InterPro" id="IPR001628">
    <property type="entry name" value="Znf_hrmn_rcpt"/>
</dbReference>
<dbReference type="GO" id="GO:0043565">
    <property type="term" value="F:sequence-specific DNA binding"/>
    <property type="evidence" value="ECO:0007669"/>
    <property type="project" value="InterPro"/>
</dbReference>
<evidence type="ECO:0000256" key="4">
    <source>
        <dbReference type="ARBA" id="ARBA00023015"/>
    </source>
</evidence>
<evidence type="ECO:0000256" key="2">
    <source>
        <dbReference type="ARBA" id="ARBA00022771"/>
    </source>
</evidence>
<dbReference type="PROSITE" id="PS51030">
    <property type="entry name" value="NUCLEAR_REC_DBD_2"/>
    <property type="match status" value="1"/>
</dbReference>
<dbReference type="PANTHER" id="PTHR46011">
    <property type="entry name" value="NUCLEAR HORMONE RECEPTOR FAMILY MEMBER NHR-86-RELATED"/>
    <property type="match status" value="1"/>
</dbReference>
<feature type="domain" description="Nuclear receptor" evidence="9">
    <location>
        <begin position="1"/>
        <end position="77"/>
    </location>
</feature>
<dbReference type="SMART" id="SM00399">
    <property type="entry name" value="ZnF_C4"/>
    <property type="match status" value="1"/>
</dbReference>
<evidence type="ECO:0000313" key="10">
    <source>
        <dbReference type="EMBL" id="GMR44991.1"/>
    </source>
</evidence>
<keyword evidence="7" id="KW-0675">Receptor</keyword>
<gene>
    <name evidence="10" type="ORF">PMAYCL1PPCAC_15186</name>
</gene>
<organism evidence="10 11">
    <name type="scientific">Pristionchus mayeri</name>
    <dbReference type="NCBI Taxonomy" id="1317129"/>
    <lineage>
        <taxon>Eukaryota</taxon>
        <taxon>Metazoa</taxon>
        <taxon>Ecdysozoa</taxon>
        <taxon>Nematoda</taxon>
        <taxon>Chromadorea</taxon>
        <taxon>Rhabditida</taxon>
        <taxon>Rhabditina</taxon>
        <taxon>Diplogasteromorpha</taxon>
        <taxon>Diplogasteroidea</taxon>
        <taxon>Neodiplogasteridae</taxon>
        <taxon>Pristionchus</taxon>
    </lineage>
</organism>
<dbReference type="Proteomes" id="UP001328107">
    <property type="component" value="Unassembled WGS sequence"/>
</dbReference>
<keyword evidence="6" id="KW-0804">Transcription</keyword>
<accession>A0AAN5CIF0</accession>
<dbReference type="InterPro" id="IPR013088">
    <property type="entry name" value="Znf_NHR/GATA"/>
</dbReference>
<dbReference type="EMBL" id="BTRK01000004">
    <property type="protein sequence ID" value="GMR44991.1"/>
    <property type="molecule type" value="Genomic_DNA"/>
</dbReference>
<protein>
    <recommendedName>
        <fullName evidence="9">Nuclear receptor domain-containing protein</fullName>
    </recommendedName>
</protein>
<dbReference type="GO" id="GO:0008270">
    <property type="term" value="F:zinc ion binding"/>
    <property type="evidence" value="ECO:0007669"/>
    <property type="project" value="UniProtKB-KW"/>
</dbReference>
<evidence type="ECO:0000256" key="3">
    <source>
        <dbReference type="ARBA" id="ARBA00022833"/>
    </source>
</evidence>
<feature type="non-terminal residue" evidence="10">
    <location>
        <position position="1"/>
    </location>
</feature>
<sequence>TRSCLVCTESTSIGHAGVDACRACASFYKRTVLFGKNLPCRQGNGQCVFRKHQRFSCRSCRFKKCADLGMTLSVTTPIPAQNSESIDLPPISESRTAGVFENTHDECVLKKIQCAYKQSCDRRRAQELHFAKLFNLCKSDHSSKEYFISTVRHNFESFRVLLLE</sequence>
<keyword evidence="8" id="KW-0539">Nucleus</keyword>
<reference evidence="11" key="1">
    <citation type="submission" date="2022-10" db="EMBL/GenBank/DDBJ databases">
        <title>Genome assembly of Pristionchus species.</title>
        <authorList>
            <person name="Yoshida K."/>
            <person name="Sommer R.J."/>
        </authorList>
    </citation>
    <scope>NUCLEOTIDE SEQUENCE [LARGE SCALE GENOMIC DNA]</scope>
    <source>
        <strain evidence="11">RS5460</strain>
    </source>
</reference>
<keyword evidence="5" id="KW-0238">DNA-binding</keyword>
<proteinExistence type="predicted"/>
<dbReference type="GO" id="GO:0005634">
    <property type="term" value="C:nucleus"/>
    <property type="evidence" value="ECO:0007669"/>
    <property type="project" value="TreeGrafter"/>
</dbReference>
<name>A0AAN5CIF0_9BILA</name>
<dbReference type="AlphaFoldDB" id="A0AAN5CIF0"/>
<evidence type="ECO:0000256" key="1">
    <source>
        <dbReference type="ARBA" id="ARBA00022723"/>
    </source>
</evidence>
<dbReference type="Pfam" id="PF00105">
    <property type="entry name" value="zf-C4"/>
    <property type="match status" value="1"/>
</dbReference>
<evidence type="ECO:0000256" key="8">
    <source>
        <dbReference type="ARBA" id="ARBA00023242"/>
    </source>
</evidence>
<keyword evidence="11" id="KW-1185">Reference proteome</keyword>
<comment type="caution">
    <text evidence="10">The sequence shown here is derived from an EMBL/GenBank/DDBJ whole genome shotgun (WGS) entry which is preliminary data.</text>
</comment>
<keyword evidence="4" id="KW-0805">Transcription regulation</keyword>
<evidence type="ECO:0000256" key="6">
    <source>
        <dbReference type="ARBA" id="ARBA00023163"/>
    </source>
</evidence>
<keyword evidence="1" id="KW-0479">Metal-binding</keyword>
<dbReference type="SUPFAM" id="SSF57716">
    <property type="entry name" value="Glucocorticoid receptor-like (DNA-binding domain)"/>
    <property type="match status" value="1"/>
</dbReference>
<keyword evidence="3" id="KW-0862">Zinc</keyword>
<dbReference type="Gene3D" id="3.30.50.10">
    <property type="entry name" value="Erythroid Transcription Factor GATA-1, subunit A"/>
    <property type="match status" value="1"/>
</dbReference>
<evidence type="ECO:0000256" key="5">
    <source>
        <dbReference type="ARBA" id="ARBA00023125"/>
    </source>
</evidence>